<dbReference type="SUPFAM" id="SSF53448">
    <property type="entry name" value="Nucleotide-diphospho-sugar transferases"/>
    <property type="match status" value="1"/>
</dbReference>
<proteinExistence type="predicted"/>
<evidence type="ECO:0000259" key="1">
    <source>
        <dbReference type="Pfam" id="PF00535"/>
    </source>
</evidence>
<dbReference type="Proteomes" id="UP000176897">
    <property type="component" value="Unassembled WGS sequence"/>
</dbReference>
<dbReference type="EMBL" id="MGEJ01000004">
    <property type="protein sequence ID" value="OGL81584.1"/>
    <property type="molecule type" value="Genomic_DNA"/>
</dbReference>
<dbReference type="PANTHER" id="PTHR48090:SF7">
    <property type="entry name" value="RFBJ PROTEIN"/>
    <property type="match status" value="1"/>
</dbReference>
<comment type="caution">
    <text evidence="2">The sequence shown here is derived from an EMBL/GenBank/DDBJ whole genome shotgun (WGS) entry which is preliminary data.</text>
</comment>
<dbReference type="InterPro" id="IPR050256">
    <property type="entry name" value="Glycosyltransferase_2"/>
</dbReference>
<dbReference type="STRING" id="1802401.A3B21_04155"/>
<dbReference type="Gene3D" id="3.90.550.10">
    <property type="entry name" value="Spore Coat Polysaccharide Biosynthesis Protein SpsA, Chain A"/>
    <property type="match status" value="1"/>
</dbReference>
<organism evidence="2 3">
    <name type="scientific">Candidatus Uhrbacteria bacterium RIFCSPLOWO2_01_FULL_47_24</name>
    <dbReference type="NCBI Taxonomy" id="1802401"/>
    <lineage>
        <taxon>Bacteria</taxon>
        <taxon>Candidatus Uhriibacteriota</taxon>
    </lineage>
</organism>
<dbReference type="PANTHER" id="PTHR48090">
    <property type="entry name" value="UNDECAPRENYL-PHOSPHATE 4-DEOXY-4-FORMAMIDO-L-ARABINOSE TRANSFERASE-RELATED"/>
    <property type="match status" value="1"/>
</dbReference>
<dbReference type="InterPro" id="IPR029044">
    <property type="entry name" value="Nucleotide-diphossugar_trans"/>
</dbReference>
<dbReference type="AlphaFoldDB" id="A0A1F7UV20"/>
<dbReference type="CDD" id="cd04179">
    <property type="entry name" value="DPM_DPG-synthase_like"/>
    <property type="match status" value="1"/>
</dbReference>
<gene>
    <name evidence="2" type="ORF">A3B21_04155</name>
</gene>
<reference evidence="2 3" key="1">
    <citation type="journal article" date="2016" name="Nat. Commun.">
        <title>Thousands of microbial genomes shed light on interconnected biogeochemical processes in an aquifer system.</title>
        <authorList>
            <person name="Anantharaman K."/>
            <person name="Brown C.T."/>
            <person name="Hug L.A."/>
            <person name="Sharon I."/>
            <person name="Castelle C.J."/>
            <person name="Probst A.J."/>
            <person name="Thomas B.C."/>
            <person name="Singh A."/>
            <person name="Wilkins M.J."/>
            <person name="Karaoz U."/>
            <person name="Brodie E.L."/>
            <person name="Williams K.H."/>
            <person name="Hubbard S.S."/>
            <person name="Banfield J.F."/>
        </authorList>
    </citation>
    <scope>NUCLEOTIDE SEQUENCE [LARGE SCALE GENOMIC DNA]</scope>
</reference>
<evidence type="ECO:0000313" key="3">
    <source>
        <dbReference type="Proteomes" id="UP000176897"/>
    </source>
</evidence>
<protein>
    <recommendedName>
        <fullName evidence="1">Glycosyltransferase 2-like domain-containing protein</fullName>
    </recommendedName>
</protein>
<name>A0A1F7UV20_9BACT</name>
<evidence type="ECO:0000313" key="2">
    <source>
        <dbReference type="EMBL" id="OGL81584.1"/>
    </source>
</evidence>
<dbReference type="InterPro" id="IPR001173">
    <property type="entry name" value="Glyco_trans_2-like"/>
</dbReference>
<accession>A0A1F7UV20</accession>
<feature type="domain" description="Glycosyltransferase 2-like" evidence="1">
    <location>
        <begin position="4"/>
        <end position="151"/>
    </location>
</feature>
<dbReference type="Pfam" id="PF00535">
    <property type="entry name" value="Glycos_transf_2"/>
    <property type="match status" value="1"/>
</dbReference>
<sequence>MHITVIIPAYNEEKTVGEVVKRVLSPHPTLSHGEREAERRVRVLVVNDGSSDRTAQVAREAGATVLSHPINRGLGAALSTGIEGALRLLHNAPQPPLNLIGEEGGVIVTLDADGQHDPAEIPRVIEPILKGGAEVVIGTRFKVSGVRCQVSGIPWARRVANTLGNLFTWLLFGIWVTDSQSGFRAFSADAARRLRLRTSTMEVSSEIIREIARLKFRFVEVPITAQYTPYSLAKGQNFRRGIETLWKLIVLKFFR</sequence>